<gene>
    <name evidence="2" type="ORF">STAS_00545</name>
</gene>
<proteinExistence type="predicted"/>
<dbReference type="EMBL" id="BKCP01000001">
    <property type="protein sequence ID" value="GER24992.1"/>
    <property type="molecule type" value="Genomic_DNA"/>
</dbReference>
<comment type="caution">
    <text evidence="2">The sequence shown here is derived from an EMBL/GenBank/DDBJ whole genome shotgun (WGS) entry which is preliminary data.</text>
</comment>
<evidence type="ECO:0000256" key="1">
    <source>
        <dbReference type="SAM" id="MobiDB-lite"/>
    </source>
</evidence>
<dbReference type="Proteomes" id="UP000325081">
    <property type="component" value="Unassembled WGS sequence"/>
</dbReference>
<accession>A0A5A7NWZ5</accession>
<reference evidence="3" key="1">
    <citation type="journal article" date="2019" name="Curr. Biol.">
        <title>Genome Sequence of Striga asiatica Provides Insight into the Evolution of Plant Parasitism.</title>
        <authorList>
            <person name="Yoshida S."/>
            <person name="Kim S."/>
            <person name="Wafula E.K."/>
            <person name="Tanskanen J."/>
            <person name="Kim Y.M."/>
            <person name="Honaas L."/>
            <person name="Yang Z."/>
            <person name="Spallek T."/>
            <person name="Conn C.E."/>
            <person name="Ichihashi Y."/>
            <person name="Cheong K."/>
            <person name="Cui S."/>
            <person name="Der J.P."/>
            <person name="Gundlach H."/>
            <person name="Jiao Y."/>
            <person name="Hori C."/>
            <person name="Ishida J.K."/>
            <person name="Kasahara H."/>
            <person name="Kiba T."/>
            <person name="Kim M.S."/>
            <person name="Koo N."/>
            <person name="Laohavisit A."/>
            <person name="Lee Y.H."/>
            <person name="Lumba S."/>
            <person name="McCourt P."/>
            <person name="Mortimer J.C."/>
            <person name="Mutuku J.M."/>
            <person name="Nomura T."/>
            <person name="Sasaki-Sekimoto Y."/>
            <person name="Seto Y."/>
            <person name="Wang Y."/>
            <person name="Wakatake T."/>
            <person name="Sakakibara H."/>
            <person name="Demura T."/>
            <person name="Yamaguchi S."/>
            <person name="Yoneyama K."/>
            <person name="Manabe R.I."/>
            <person name="Nelson D.C."/>
            <person name="Schulman A.H."/>
            <person name="Timko M.P."/>
            <person name="dePamphilis C.W."/>
            <person name="Choi D."/>
            <person name="Shirasu K."/>
        </authorList>
    </citation>
    <scope>NUCLEOTIDE SEQUENCE [LARGE SCALE GENOMIC DNA]</scope>
    <source>
        <strain evidence="3">cv. UVA1</strain>
    </source>
</reference>
<protein>
    <submittedName>
        <fullName evidence="2">Translocation and assembly module TamA</fullName>
    </submittedName>
</protein>
<feature type="compositionally biased region" description="Gly residues" evidence="1">
    <location>
        <begin position="84"/>
        <end position="94"/>
    </location>
</feature>
<dbReference type="AlphaFoldDB" id="A0A5A7NWZ5"/>
<sequence length="119" mass="12720">MQSLEKAKTWSHSELPSETLAEFDLRHHLAAAEHRELPGLDEPDVEVLHLLHQVVGGARLVPGRPAQVRARLLQRVVVGEPAPDGGGAVVASGGGRDHRPRHGGDNDGLHVTRSGIHGL</sequence>
<name>A0A5A7NWZ5_STRAF</name>
<keyword evidence="3" id="KW-1185">Reference proteome</keyword>
<feature type="region of interest" description="Disordered" evidence="1">
    <location>
        <begin position="82"/>
        <end position="119"/>
    </location>
</feature>
<organism evidence="2 3">
    <name type="scientific">Striga asiatica</name>
    <name type="common">Asiatic witchweed</name>
    <name type="synonym">Buchnera asiatica</name>
    <dbReference type="NCBI Taxonomy" id="4170"/>
    <lineage>
        <taxon>Eukaryota</taxon>
        <taxon>Viridiplantae</taxon>
        <taxon>Streptophyta</taxon>
        <taxon>Embryophyta</taxon>
        <taxon>Tracheophyta</taxon>
        <taxon>Spermatophyta</taxon>
        <taxon>Magnoliopsida</taxon>
        <taxon>eudicotyledons</taxon>
        <taxon>Gunneridae</taxon>
        <taxon>Pentapetalae</taxon>
        <taxon>asterids</taxon>
        <taxon>lamiids</taxon>
        <taxon>Lamiales</taxon>
        <taxon>Orobanchaceae</taxon>
        <taxon>Buchnereae</taxon>
        <taxon>Striga</taxon>
    </lineage>
</organism>
<evidence type="ECO:0000313" key="3">
    <source>
        <dbReference type="Proteomes" id="UP000325081"/>
    </source>
</evidence>
<evidence type="ECO:0000313" key="2">
    <source>
        <dbReference type="EMBL" id="GER24992.1"/>
    </source>
</evidence>